<feature type="region of interest" description="Disordered" evidence="1">
    <location>
        <begin position="165"/>
        <end position="201"/>
    </location>
</feature>
<organism evidence="2 3">
    <name type="scientific">Heracleum sosnowskyi</name>
    <dbReference type="NCBI Taxonomy" id="360622"/>
    <lineage>
        <taxon>Eukaryota</taxon>
        <taxon>Viridiplantae</taxon>
        <taxon>Streptophyta</taxon>
        <taxon>Embryophyta</taxon>
        <taxon>Tracheophyta</taxon>
        <taxon>Spermatophyta</taxon>
        <taxon>Magnoliopsida</taxon>
        <taxon>eudicotyledons</taxon>
        <taxon>Gunneridae</taxon>
        <taxon>Pentapetalae</taxon>
        <taxon>asterids</taxon>
        <taxon>campanulids</taxon>
        <taxon>Apiales</taxon>
        <taxon>Apiaceae</taxon>
        <taxon>Apioideae</taxon>
        <taxon>apioid superclade</taxon>
        <taxon>Tordylieae</taxon>
        <taxon>Tordyliinae</taxon>
        <taxon>Heracleum</taxon>
    </lineage>
</organism>
<evidence type="ECO:0000313" key="2">
    <source>
        <dbReference type="EMBL" id="KAK1396351.1"/>
    </source>
</evidence>
<accession>A0AAD8J331</accession>
<feature type="compositionally biased region" description="Polar residues" evidence="1">
    <location>
        <begin position="185"/>
        <end position="201"/>
    </location>
</feature>
<dbReference type="AlphaFoldDB" id="A0AAD8J331"/>
<reference evidence="2" key="1">
    <citation type="submission" date="2023-02" db="EMBL/GenBank/DDBJ databases">
        <title>Genome of toxic invasive species Heracleum sosnowskyi carries increased number of genes despite the absence of recent whole-genome duplications.</title>
        <authorList>
            <person name="Schelkunov M."/>
            <person name="Shtratnikova V."/>
            <person name="Makarenko M."/>
            <person name="Klepikova A."/>
            <person name="Omelchenko D."/>
            <person name="Novikova G."/>
            <person name="Obukhova E."/>
            <person name="Bogdanov V."/>
            <person name="Penin A."/>
            <person name="Logacheva M."/>
        </authorList>
    </citation>
    <scope>NUCLEOTIDE SEQUENCE</scope>
    <source>
        <strain evidence="2">Hsosn_3</strain>
        <tissue evidence="2">Leaf</tissue>
    </source>
</reference>
<name>A0AAD8J331_9APIA</name>
<evidence type="ECO:0000256" key="1">
    <source>
        <dbReference type="SAM" id="MobiDB-lite"/>
    </source>
</evidence>
<evidence type="ECO:0000313" key="3">
    <source>
        <dbReference type="Proteomes" id="UP001237642"/>
    </source>
</evidence>
<proteinExistence type="predicted"/>
<dbReference type="Proteomes" id="UP001237642">
    <property type="component" value="Unassembled WGS sequence"/>
</dbReference>
<sequence length="201" mass="23379">MKTNFAESWNSAIKVARKLPITALVKSIFHKVVAYFDQRRLEIENQCVDGNEFTHHANKMLNRWKERASGHHVKVFDRDSWVFTVTIMKHGQKRGNEQIVRLMKGIRTSCCANQNLEYKSLVSEWYRLDNARKVYGSAFEPLPDQDKWPLFDRFPMVVPDIENISNKPGRKKETRYNNEMDFQVSGRNKGTSSIGASSRIP</sequence>
<comment type="caution">
    <text evidence="2">The sequence shown here is derived from an EMBL/GenBank/DDBJ whole genome shotgun (WGS) entry which is preliminary data.</text>
</comment>
<gene>
    <name evidence="2" type="ORF">POM88_006214</name>
</gene>
<protein>
    <submittedName>
        <fullName evidence="2">Uncharacterized protein</fullName>
    </submittedName>
</protein>
<dbReference type="EMBL" id="JAUIZM010000002">
    <property type="protein sequence ID" value="KAK1396351.1"/>
    <property type="molecule type" value="Genomic_DNA"/>
</dbReference>
<keyword evidence="3" id="KW-1185">Reference proteome</keyword>
<reference evidence="2" key="2">
    <citation type="submission" date="2023-05" db="EMBL/GenBank/DDBJ databases">
        <authorList>
            <person name="Schelkunov M.I."/>
        </authorList>
    </citation>
    <scope>NUCLEOTIDE SEQUENCE</scope>
    <source>
        <strain evidence="2">Hsosn_3</strain>
        <tissue evidence="2">Leaf</tissue>
    </source>
</reference>